<comment type="caution">
    <text evidence="7">The sequence shown here is derived from an EMBL/GenBank/DDBJ whole genome shotgun (WGS) entry which is preliminary data.</text>
</comment>
<dbReference type="PANTHER" id="PTHR43711">
    <property type="entry name" value="TWO-COMPONENT HISTIDINE KINASE"/>
    <property type="match status" value="1"/>
</dbReference>
<reference evidence="7" key="1">
    <citation type="journal article" date="2014" name="Front. Microbiol.">
        <title>High frequency of phylogenetically diverse reductive dehalogenase-homologous genes in deep subseafloor sedimentary metagenomes.</title>
        <authorList>
            <person name="Kawai M."/>
            <person name="Futagami T."/>
            <person name="Toyoda A."/>
            <person name="Takaki Y."/>
            <person name="Nishi S."/>
            <person name="Hori S."/>
            <person name="Arai W."/>
            <person name="Tsubouchi T."/>
            <person name="Morono Y."/>
            <person name="Uchiyama I."/>
            <person name="Ito T."/>
            <person name="Fujiyama A."/>
            <person name="Inagaki F."/>
            <person name="Takami H."/>
        </authorList>
    </citation>
    <scope>NUCLEOTIDE SEQUENCE</scope>
    <source>
        <strain evidence="7">Expedition CK06-06</strain>
    </source>
</reference>
<dbReference type="InterPro" id="IPR050736">
    <property type="entry name" value="Sensor_HK_Regulatory"/>
</dbReference>
<evidence type="ECO:0000259" key="6">
    <source>
        <dbReference type="PROSITE" id="PS50109"/>
    </source>
</evidence>
<dbReference type="PANTHER" id="PTHR43711:SF1">
    <property type="entry name" value="HISTIDINE KINASE 1"/>
    <property type="match status" value="1"/>
</dbReference>
<organism evidence="7">
    <name type="scientific">marine sediment metagenome</name>
    <dbReference type="NCBI Taxonomy" id="412755"/>
    <lineage>
        <taxon>unclassified sequences</taxon>
        <taxon>metagenomes</taxon>
        <taxon>ecological metagenomes</taxon>
    </lineage>
</organism>
<dbReference type="AlphaFoldDB" id="X0WAZ8"/>
<dbReference type="EC" id="2.7.13.3" evidence="2"/>
<accession>X0WAZ8</accession>
<feature type="domain" description="Histidine kinase" evidence="6">
    <location>
        <begin position="1"/>
        <end position="65"/>
    </location>
</feature>
<evidence type="ECO:0000256" key="2">
    <source>
        <dbReference type="ARBA" id="ARBA00012438"/>
    </source>
</evidence>
<dbReference type="PRINTS" id="PR00344">
    <property type="entry name" value="BCTRLSENSOR"/>
</dbReference>
<sequence>IPPDELPHIFEQFYRVDPSRSRATGGAGLGLTIVRRLAEAHGGRVSAESEVGRGTRISVELPVSGDIE</sequence>
<evidence type="ECO:0000256" key="4">
    <source>
        <dbReference type="ARBA" id="ARBA00022777"/>
    </source>
</evidence>
<dbReference type="Pfam" id="PF02518">
    <property type="entry name" value="HATPase_c"/>
    <property type="match status" value="1"/>
</dbReference>
<dbReference type="EMBL" id="BARS01037038">
    <property type="protein sequence ID" value="GAG21758.1"/>
    <property type="molecule type" value="Genomic_DNA"/>
</dbReference>
<evidence type="ECO:0000313" key="7">
    <source>
        <dbReference type="EMBL" id="GAG21758.1"/>
    </source>
</evidence>
<dbReference type="SUPFAM" id="SSF55874">
    <property type="entry name" value="ATPase domain of HSP90 chaperone/DNA topoisomerase II/histidine kinase"/>
    <property type="match status" value="1"/>
</dbReference>
<dbReference type="PROSITE" id="PS50109">
    <property type="entry name" value="HIS_KIN"/>
    <property type="match status" value="1"/>
</dbReference>
<dbReference type="InterPro" id="IPR004358">
    <property type="entry name" value="Sig_transdc_His_kin-like_C"/>
</dbReference>
<keyword evidence="5" id="KW-0902">Two-component regulatory system</keyword>
<feature type="non-terminal residue" evidence="7">
    <location>
        <position position="1"/>
    </location>
</feature>
<proteinExistence type="predicted"/>
<evidence type="ECO:0000256" key="1">
    <source>
        <dbReference type="ARBA" id="ARBA00000085"/>
    </source>
</evidence>
<dbReference type="GO" id="GO:0004673">
    <property type="term" value="F:protein histidine kinase activity"/>
    <property type="evidence" value="ECO:0007669"/>
    <property type="project" value="UniProtKB-EC"/>
</dbReference>
<evidence type="ECO:0000256" key="3">
    <source>
        <dbReference type="ARBA" id="ARBA00022679"/>
    </source>
</evidence>
<keyword evidence="3" id="KW-0808">Transferase</keyword>
<dbReference type="GO" id="GO:0000160">
    <property type="term" value="P:phosphorelay signal transduction system"/>
    <property type="evidence" value="ECO:0007669"/>
    <property type="project" value="UniProtKB-KW"/>
</dbReference>
<dbReference type="InterPro" id="IPR005467">
    <property type="entry name" value="His_kinase_dom"/>
</dbReference>
<protein>
    <recommendedName>
        <fullName evidence="2">histidine kinase</fullName>
        <ecNumber evidence="2">2.7.13.3</ecNumber>
    </recommendedName>
</protein>
<evidence type="ECO:0000256" key="5">
    <source>
        <dbReference type="ARBA" id="ARBA00023012"/>
    </source>
</evidence>
<gene>
    <name evidence="7" type="ORF">S01H1_56841</name>
</gene>
<dbReference type="Gene3D" id="3.30.565.10">
    <property type="entry name" value="Histidine kinase-like ATPase, C-terminal domain"/>
    <property type="match status" value="1"/>
</dbReference>
<dbReference type="InterPro" id="IPR003594">
    <property type="entry name" value="HATPase_dom"/>
</dbReference>
<keyword evidence="4" id="KW-0418">Kinase</keyword>
<comment type="catalytic activity">
    <reaction evidence="1">
        <text>ATP + protein L-histidine = ADP + protein N-phospho-L-histidine.</text>
        <dbReference type="EC" id="2.7.13.3"/>
    </reaction>
</comment>
<name>X0WAZ8_9ZZZZ</name>
<dbReference type="InterPro" id="IPR036890">
    <property type="entry name" value="HATPase_C_sf"/>
</dbReference>